<evidence type="ECO:0000256" key="14">
    <source>
        <dbReference type="PIRNR" id="PIRNR006135"/>
    </source>
</evidence>
<evidence type="ECO:0000313" key="17">
    <source>
        <dbReference type="EMBL" id="GCL61394.1"/>
    </source>
</evidence>
<dbReference type="EC" id="2.7.7.62" evidence="14"/>
<sequence>MLTPPQHGLILGGQKSGKSRLAEQQAAAWLAAAPGHRATLVATAQAGDAEMAARIARHQADRAARVPGLATLEEPADLAGVLQRHGASNHMLVIDCLTLWLTQRLMPLHGDGLDDAALAAESARLLAALQQAPGPVVWVSNEIGLGVSPLGREVRRFLDALGLLHQQIGAHCGRVQLMVAGIPLTVKGQP</sequence>
<comment type="caution">
    <text evidence="17">The sequence shown here is derived from an EMBL/GenBank/DDBJ whole genome shotgun (WGS) entry which is preliminary data.</text>
</comment>
<keyword evidence="10 14" id="KW-0547">Nucleotide-binding</keyword>
<dbReference type="GO" id="GO:0009236">
    <property type="term" value="P:cobalamin biosynthetic process"/>
    <property type="evidence" value="ECO:0007669"/>
    <property type="project" value="UniProtKB-UniRule"/>
</dbReference>
<evidence type="ECO:0000256" key="11">
    <source>
        <dbReference type="ARBA" id="ARBA00022777"/>
    </source>
</evidence>
<evidence type="ECO:0000256" key="5">
    <source>
        <dbReference type="ARBA" id="ARBA00004692"/>
    </source>
</evidence>
<keyword evidence="11 14" id="KW-0418">Kinase</keyword>
<dbReference type="SUPFAM" id="SSF52540">
    <property type="entry name" value="P-loop containing nucleoside triphosphate hydrolases"/>
    <property type="match status" value="1"/>
</dbReference>
<proteinExistence type="inferred from homology"/>
<dbReference type="GO" id="GO:0008820">
    <property type="term" value="F:cobinamide phosphate guanylyltransferase activity"/>
    <property type="evidence" value="ECO:0007669"/>
    <property type="project" value="UniProtKB-UniRule"/>
</dbReference>
<comment type="catalytic activity">
    <reaction evidence="2 14">
        <text>adenosylcob(III)inamide phosphate + GTP + H(+) = adenosylcob(III)inamide-GDP + diphosphate</text>
        <dbReference type="Rhea" id="RHEA:22712"/>
        <dbReference type="ChEBI" id="CHEBI:15378"/>
        <dbReference type="ChEBI" id="CHEBI:33019"/>
        <dbReference type="ChEBI" id="CHEBI:37565"/>
        <dbReference type="ChEBI" id="CHEBI:58502"/>
        <dbReference type="ChEBI" id="CHEBI:60487"/>
        <dbReference type="EC" id="2.7.7.62"/>
    </reaction>
</comment>
<keyword evidence="8 14" id="KW-0169">Cobalamin biosynthesis</keyword>
<keyword evidence="9 14" id="KW-0808">Transferase</keyword>
<dbReference type="EMBL" id="BJCL01000001">
    <property type="protein sequence ID" value="GCL61394.1"/>
    <property type="molecule type" value="Genomic_DNA"/>
</dbReference>
<dbReference type="InterPro" id="IPR027417">
    <property type="entry name" value="P-loop_NTPase"/>
</dbReference>
<evidence type="ECO:0000256" key="10">
    <source>
        <dbReference type="ARBA" id="ARBA00022741"/>
    </source>
</evidence>
<accession>A0A480AIC9</accession>
<evidence type="ECO:0000256" key="13">
    <source>
        <dbReference type="ARBA" id="ARBA00023134"/>
    </source>
</evidence>
<evidence type="ECO:0000256" key="16">
    <source>
        <dbReference type="PIRSR" id="PIRSR006135-2"/>
    </source>
</evidence>
<evidence type="ECO:0000256" key="6">
    <source>
        <dbReference type="ARBA" id="ARBA00005159"/>
    </source>
</evidence>
<evidence type="ECO:0000256" key="12">
    <source>
        <dbReference type="ARBA" id="ARBA00022840"/>
    </source>
</evidence>
<dbReference type="PIRSF" id="PIRSF006135">
    <property type="entry name" value="CobU"/>
    <property type="match status" value="1"/>
</dbReference>
<dbReference type="RefSeq" id="WP_137731150.1">
    <property type="nucleotide sequence ID" value="NZ_BJCL01000001.1"/>
</dbReference>
<comment type="similarity">
    <text evidence="7 14">Belongs to the CobU/CobP family.</text>
</comment>
<evidence type="ECO:0000256" key="9">
    <source>
        <dbReference type="ARBA" id="ARBA00022679"/>
    </source>
</evidence>
<dbReference type="InterPro" id="IPR003203">
    <property type="entry name" value="CobU/CobP"/>
</dbReference>
<dbReference type="GO" id="GO:0005524">
    <property type="term" value="F:ATP binding"/>
    <property type="evidence" value="ECO:0007669"/>
    <property type="project" value="UniProtKB-UniRule"/>
</dbReference>
<dbReference type="AlphaFoldDB" id="A0A480AIC9"/>
<keyword evidence="12 14" id="KW-0067">ATP-binding</keyword>
<feature type="active site" description="GMP-histidine intermediate" evidence="15">
    <location>
        <position position="58"/>
    </location>
</feature>
<comment type="catalytic activity">
    <reaction evidence="1 14">
        <text>adenosylcob(III)inamide + ATP = adenosylcob(III)inamide phosphate + ADP + H(+)</text>
        <dbReference type="Rhea" id="RHEA:15769"/>
        <dbReference type="ChEBI" id="CHEBI:2480"/>
        <dbReference type="ChEBI" id="CHEBI:15378"/>
        <dbReference type="ChEBI" id="CHEBI:30616"/>
        <dbReference type="ChEBI" id="CHEBI:58502"/>
        <dbReference type="ChEBI" id="CHEBI:456216"/>
        <dbReference type="EC" id="2.7.1.156"/>
    </reaction>
</comment>
<evidence type="ECO:0000256" key="7">
    <source>
        <dbReference type="ARBA" id="ARBA00007490"/>
    </source>
</evidence>
<evidence type="ECO:0000313" key="18">
    <source>
        <dbReference type="Proteomes" id="UP000301751"/>
    </source>
</evidence>
<dbReference type="PANTHER" id="PTHR34848">
    <property type="match status" value="1"/>
</dbReference>
<protein>
    <recommendedName>
        <fullName evidence="14">Bifunctional adenosylcobalamin biosynthesis protein</fullName>
        <ecNumber evidence="14">2.7.1.156</ecNumber>
        <ecNumber evidence="14">2.7.7.62</ecNumber>
    </recommendedName>
</protein>
<gene>
    <name evidence="17" type="primary">cobP</name>
    <name evidence="17" type="ORF">AQPW35_04750</name>
</gene>
<dbReference type="CDD" id="cd00544">
    <property type="entry name" value="CobU"/>
    <property type="match status" value="1"/>
</dbReference>
<dbReference type="Gene3D" id="3.40.50.300">
    <property type="entry name" value="P-loop containing nucleotide triphosphate hydrolases"/>
    <property type="match status" value="1"/>
</dbReference>
<evidence type="ECO:0000256" key="8">
    <source>
        <dbReference type="ARBA" id="ARBA00022573"/>
    </source>
</evidence>
<feature type="binding site" evidence="16">
    <location>
        <position position="73"/>
    </location>
    <ligand>
        <name>GTP</name>
        <dbReference type="ChEBI" id="CHEBI:37565"/>
    </ligand>
</feature>
<dbReference type="GO" id="GO:0005525">
    <property type="term" value="F:GTP binding"/>
    <property type="evidence" value="ECO:0007669"/>
    <property type="project" value="UniProtKB-UniRule"/>
</dbReference>
<dbReference type="OrthoDB" id="9788370at2"/>
<organism evidence="17 18">
    <name type="scientific">Pseudaquabacterium pictum</name>
    <dbReference type="NCBI Taxonomy" id="2315236"/>
    <lineage>
        <taxon>Bacteria</taxon>
        <taxon>Pseudomonadati</taxon>
        <taxon>Pseudomonadota</taxon>
        <taxon>Betaproteobacteria</taxon>
        <taxon>Burkholderiales</taxon>
        <taxon>Sphaerotilaceae</taxon>
        <taxon>Pseudaquabacterium</taxon>
    </lineage>
</organism>
<feature type="binding site" evidence="16">
    <location>
        <begin position="12"/>
        <end position="19"/>
    </location>
    <ligand>
        <name>GTP</name>
        <dbReference type="ChEBI" id="CHEBI:37565"/>
    </ligand>
</feature>
<dbReference type="UniPathway" id="UPA00148">
    <property type="reaction ID" value="UER00236"/>
</dbReference>
<dbReference type="Pfam" id="PF02283">
    <property type="entry name" value="CobU"/>
    <property type="match status" value="1"/>
</dbReference>
<dbReference type="PANTHER" id="PTHR34848:SF1">
    <property type="entry name" value="BIFUNCTIONAL ADENOSYLCOBALAMIN BIOSYNTHESIS PROTEIN COBU"/>
    <property type="match status" value="1"/>
</dbReference>
<feature type="binding site" evidence="16">
    <location>
        <position position="95"/>
    </location>
    <ligand>
        <name>GTP</name>
        <dbReference type="ChEBI" id="CHEBI:37565"/>
    </ligand>
</feature>
<evidence type="ECO:0000256" key="2">
    <source>
        <dbReference type="ARBA" id="ARBA00000711"/>
    </source>
</evidence>
<evidence type="ECO:0000256" key="3">
    <source>
        <dbReference type="ARBA" id="ARBA00001522"/>
    </source>
</evidence>
<dbReference type="GO" id="GO:0043752">
    <property type="term" value="F:adenosylcobinamide kinase activity"/>
    <property type="evidence" value="ECO:0007669"/>
    <property type="project" value="UniProtKB-EC"/>
</dbReference>
<keyword evidence="18" id="KW-1185">Reference proteome</keyword>
<name>A0A480AIC9_9BURK</name>
<comment type="pathway">
    <text evidence="5 14">Cofactor biosynthesis; adenosylcobalamin biosynthesis; adenosylcobalamin from cob(II)yrinate a,c-diamide: step 6/7.</text>
</comment>
<comment type="pathway">
    <text evidence="6 14">Cofactor biosynthesis; adenosylcobalamin biosynthesis; adenosylcobalamin from cob(II)yrinate a,c-diamide: step 5/7.</text>
</comment>
<reference evidence="18" key="1">
    <citation type="submission" date="2019-03" db="EMBL/GenBank/DDBJ databases">
        <title>Aquabacterium pictum sp.nov., the first bacteriochlorophyll a-containing freshwater bacterium in the genus Aquabacterium of the class Betaproteobacteria.</title>
        <authorList>
            <person name="Hirose S."/>
            <person name="Tank M."/>
            <person name="Hara E."/>
            <person name="Tamaki H."/>
            <person name="Takaichi S."/>
            <person name="Haruta S."/>
            <person name="Hanada S."/>
        </authorList>
    </citation>
    <scope>NUCLEOTIDE SEQUENCE [LARGE SCALE GENOMIC DNA]</scope>
    <source>
        <strain evidence="18">W35</strain>
    </source>
</reference>
<dbReference type="EC" id="2.7.1.156" evidence="14"/>
<comment type="function">
    <text evidence="4 14">Catalyzes ATP-dependent phosphorylation of adenosylcobinamide and addition of GMP to adenosylcobinamide phosphate.</text>
</comment>
<evidence type="ECO:0000256" key="1">
    <source>
        <dbReference type="ARBA" id="ARBA00000312"/>
    </source>
</evidence>
<comment type="catalytic activity">
    <reaction evidence="3">
        <text>adenosylcob(III)inamide + GTP = adenosylcob(III)inamide phosphate + GDP + H(+)</text>
        <dbReference type="Rhea" id="RHEA:15765"/>
        <dbReference type="ChEBI" id="CHEBI:2480"/>
        <dbReference type="ChEBI" id="CHEBI:15378"/>
        <dbReference type="ChEBI" id="CHEBI:37565"/>
        <dbReference type="ChEBI" id="CHEBI:58189"/>
        <dbReference type="ChEBI" id="CHEBI:58502"/>
        <dbReference type="EC" id="2.7.1.156"/>
    </reaction>
</comment>
<keyword evidence="13 14" id="KW-0342">GTP-binding</keyword>
<feature type="binding site" evidence="16">
    <location>
        <begin position="42"/>
        <end position="44"/>
    </location>
    <ligand>
        <name>GTP</name>
        <dbReference type="ChEBI" id="CHEBI:37565"/>
    </ligand>
</feature>
<evidence type="ECO:0000256" key="4">
    <source>
        <dbReference type="ARBA" id="ARBA00003889"/>
    </source>
</evidence>
<dbReference type="Proteomes" id="UP000301751">
    <property type="component" value="Unassembled WGS sequence"/>
</dbReference>
<evidence type="ECO:0000256" key="15">
    <source>
        <dbReference type="PIRSR" id="PIRSR006135-1"/>
    </source>
</evidence>